<evidence type="ECO:0000256" key="1">
    <source>
        <dbReference type="ARBA" id="ARBA00022676"/>
    </source>
</evidence>
<comment type="caution">
    <text evidence="4">The sequence shown here is derived from an EMBL/GenBank/DDBJ whole genome shotgun (WGS) entry which is preliminary data.</text>
</comment>
<dbReference type="SUPFAM" id="SSF53448">
    <property type="entry name" value="Nucleotide-diphospho-sugar transferases"/>
    <property type="match status" value="1"/>
</dbReference>
<feature type="domain" description="Glycosyltransferase 2-like" evidence="3">
    <location>
        <begin position="5"/>
        <end position="133"/>
    </location>
</feature>
<name>A0ABS2GCR9_9FIRM</name>
<dbReference type="Proteomes" id="UP000707138">
    <property type="component" value="Unassembled WGS sequence"/>
</dbReference>
<evidence type="ECO:0000313" key="4">
    <source>
        <dbReference type="EMBL" id="MBM6911949.1"/>
    </source>
</evidence>
<keyword evidence="2" id="KW-0808">Transferase</keyword>
<dbReference type="CDD" id="cd00761">
    <property type="entry name" value="Glyco_tranf_GTA_type"/>
    <property type="match status" value="1"/>
</dbReference>
<dbReference type="EMBL" id="JACJLA010000002">
    <property type="protein sequence ID" value="MBM6911949.1"/>
    <property type="molecule type" value="Genomic_DNA"/>
</dbReference>
<reference evidence="4 5" key="1">
    <citation type="journal article" date="2021" name="Sci. Rep.">
        <title>The distribution of antibiotic resistance genes in chicken gut microbiota commensals.</title>
        <authorList>
            <person name="Juricova H."/>
            <person name="Matiasovicova J."/>
            <person name="Kubasova T."/>
            <person name="Cejkova D."/>
            <person name="Rychlik I."/>
        </authorList>
    </citation>
    <scope>NUCLEOTIDE SEQUENCE [LARGE SCALE GENOMIC DNA]</scope>
    <source>
        <strain evidence="4 5">An537</strain>
    </source>
</reference>
<accession>A0ABS2GCR9</accession>
<evidence type="ECO:0000256" key="2">
    <source>
        <dbReference type="ARBA" id="ARBA00022679"/>
    </source>
</evidence>
<dbReference type="InterPro" id="IPR029044">
    <property type="entry name" value="Nucleotide-diphossugar_trans"/>
</dbReference>
<sequence length="314" mass="37059">MLFFSIIVPVYNVETYLKRCLDNLKNQTYNNFEVLLIDDGSTDKSGLICDEYSSRDKRFKVYHKENEGVSSARNLGISEASGDYITFVDSDDWIDITYLSCVTELLEEANPDLLVNSFNRADDKSIKYIDLSSKNRKYFSGYEALYEMCVGNYFGWEPVARFYKTNKLNNVRFDEKIKYGEDLLFNYIFLKQKNITIIYEPVAKYNYYYRITSAVNSYTLTQKWDDIKVIQFIIDNEKNYIGKFLLRNCLWPRLVNRCKDALFSMKKEDLNHAIFLSKILRPYFWIILLGRNTSLKMRIKTAIISPFFFFGGKQ</sequence>
<dbReference type="InterPro" id="IPR001173">
    <property type="entry name" value="Glyco_trans_2-like"/>
</dbReference>
<keyword evidence="1" id="KW-0328">Glycosyltransferase</keyword>
<dbReference type="PANTHER" id="PTHR22916:SF51">
    <property type="entry name" value="GLYCOSYLTRANSFERASE EPSH-RELATED"/>
    <property type="match status" value="1"/>
</dbReference>
<dbReference type="Pfam" id="PF00535">
    <property type="entry name" value="Glycos_transf_2"/>
    <property type="match status" value="1"/>
</dbReference>
<proteinExistence type="predicted"/>
<evidence type="ECO:0000259" key="3">
    <source>
        <dbReference type="Pfam" id="PF00535"/>
    </source>
</evidence>
<dbReference type="RefSeq" id="WP_205087270.1">
    <property type="nucleotide sequence ID" value="NZ_JACJLA010000002.1"/>
</dbReference>
<protein>
    <submittedName>
        <fullName evidence="4">Glycosyltransferase family 2 protein</fullName>
    </submittedName>
</protein>
<organism evidence="4 5">
    <name type="scientific">Veillonella magna</name>
    <dbReference type="NCBI Taxonomy" id="464322"/>
    <lineage>
        <taxon>Bacteria</taxon>
        <taxon>Bacillati</taxon>
        <taxon>Bacillota</taxon>
        <taxon>Negativicutes</taxon>
        <taxon>Veillonellales</taxon>
        <taxon>Veillonellaceae</taxon>
        <taxon>Veillonella</taxon>
    </lineage>
</organism>
<gene>
    <name evidence="4" type="ORF">H6A01_01225</name>
</gene>
<keyword evidence="5" id="KW-1185">Reference proteome</keyword>
<dbReference type="Gene3D" id="3.90.550.10">
    <property type="entry name" value="Spore Coat Polysaccharide Biosynthesis Protein SpsA, Chain A"/>
    <property type="match status" value="1"/>
</dbReference>
<dbReference type="PANTHER" id="PTHR22916">
    <property type="entry name" value="GLYCOSYLTRANSFERASE"/>
    <property type="match status" value="1"/>
</dbReference>
<evidence type="ECO:0000313" key="5">
    <source>
        <dbReference type="Proteomes" id="UP000707138"/>
    </source>
</evidence>